<dbReference type="PIRSF" id="PIRSF001456">
    <property type="entry name" value="Chorismate_synth"/>
    <property type="match status" value="1"/>
</dbReference>
<proteinExistence type="inferred from homology"/>
<evidence type="ECO:0000313" key="8">
    <source>
        <dbReference type="EMBL" id="CDC71602.1"/>
    </source>
</evidence>
<dbReference type="InterPro" id="IPR000453">
    <property type="entry name" value="Chorismate_synth"/>
</dbReference>
<evidence type="ECO:0000256" key="7">
    <source>
        <dbReference type="HAMAP-Rule" id="MF_00300"/>
    </source>
</evidence>
<keyword evidence="5 7" id="KW-0057">Aromatic amino acid biosynthesis</keyword>
<evidence type="ECO:0000256" key="1">
    <source>
        <dbReference type="ARBA" id="ARBA00005044"/>
    </source>
</evidence>
<dbReference type="PANTHER" id="PTHR21085">
    <property type="entry name" value="CHORISMATE SYNTHASE"/>
    <property type="match status" value="1"/>
</dbReference>
<dbReference type="InterPro" id="IPR035904">
    <property type="entry name" value="Chorismate_synth_AroC_sf"/>
</dbReference>
<keyword evidence="7" id="KW-0285">Flavoprotein</keyword>
<comment type="cofactor">
    <cofactor evidence="7">
        <name>FMNH2</name>
        <dbReference type="ChEBI" id="CHEBI:57618"/>
    </cofactor>
    <text evidence="7">Reduced FMN (FMNH(2)).</text>
</comment>
<dbReference type="Proteomes" id="UP000017938">
    <property type="component" value="Unassembled WGS sequence"/>
</dbReference>
<keyword evidence="4 7" id="KW-0028">Amino-acid biosynthesis</keyword>
<comment type="caution">
    <text evidence="7">Lacks conserved residue(s) required for the propagation of feature annotation.</text>
</comment>
<comment type="subunit">
    <text evidence="7">Homotetramer.</text>
</comment>
<keyword evidence="6 7" id="KW-0456">Lyase</keyword>
<accession>R6ULE8</accession>
<dbReference type="GO" id="GO:0004107">
    <property type="term" value="F:chorismate synthase activity"/>
    <property type="evidence" value="ECO:0007669"/>
    <property type="project" value="UniProtKB-UniRule"/>
</dbReference>
<gene>
    <name evidence="7" type="primary">aroC</name>
    <name evidence="8" type="ORF">BN580_00890</name>
</gene>
<evidence type="ECO:0000313" key="9">
    <source>
        <dbReference type="Proteomes" id="UP000017938"/>
    </source>
</evidence>
<dbReference type="GO" id="GO:0009073">
    <property type="term" value="P:aromatic amino acid family biosynthetic process"/>
    <property type="evidence" value="ECO:0007669"/>
    <property type="project" value="UniProtKB-KW"/>
</dbReference>
<dbReference type="UniPathway" id="UPA00053">
    <property type="reaction ID" value="UER00090"/>
</dbReference>
<comment type="similarity">
    <text evidence="2 7">Belongs to the chorismate synthase family.</text>
</comment>
<name>R6ULE8_9BACT</name>
<dbReference type="InterPro" id="IPR020541">
    <property type="entry name" value="Chorismate_synthase_CS"/>
</dbReference>
<dbReference type="STRING" id="1263015.BN580_00890"/>
<evidence type="ECO:0000256" key="2">
    <source>
        <dbReference type="ARBA" id="ARBA00008014"/>
    </source>
</evidence>
<dbReference type="Gene3D" id="3.60.150.10">
    <property type="entry name" value="Chorismate synthase AroC"/>
    <property type="match status" value="1"/>
</dbReference>
<keyword evidence="7" id="KW-0274">FAD</keyword>
<keyword evidence="7" id="KW-0521">NADP</keyword>
<dbReference type="EC" id="4.2.3.5" evidence="3 7"/>
<reference evidence="8" key="1">
    <citation type="submission" date="2012-11" db="EMBL/GenBank/DDBJ databases">
        <title>Dependencies among metagenomic species, viruses, plasmids and units of genetic variation.</title>
        <authorList>
            <person name="Nielsen H.B."/>
            <person name="Almeida M."/>
            <person name="Juncker A.S."/>
            <person name="Rasmussen S."/>
            <person name="Li J."/>
            <person name="Sunagawa S."/>
            <person name="Plichta D."/>
            <person name="Gautier L."/>
            <person name="Le Chatelier E."/>
            <person name="Peletier E."/>
            <person name="Bonde I."/>
            <person name="Nielsen T."/>
            <person name="Manichanh C."/>
            <person name="Arumugam M."/>
            <person name="Batto J."/>
            <person name="Santos M.B.Q.D."/>
            <person name="Blom N."/>
            <person name="Borruel N."/>
            <person name="Burgdorf K.S."/>
            <person name="Boumezbeur F."/>
            <person name="Casellas F."/>
            <person name="Dore J."/>
            <person name="Guarner F."/>
            <person name="Hansen T."/>
            <person name="Hildebrand F."/>
            <person name="Kaas R.S."/>
            <person name="Kennedy S."/>
            <person name="Kristiansen K."/>
            <person name="Kultima J.R."/>
            <person name="Leonard P."/>
            <person name="Levenez F."/>
            <person name="Lund O."/>
            <person name="Moumen B."/>
            <person name="Le Paslier D."/>
            <person name="Pons N."/>
            <person name="Pedersen O."/>
            <person name="Prifti E."/>
            <person name="Qin J."/>
            <person name="Raes J."/>
            <person name="Tap J."/>
            <person name="Tims S."/>
            <person name="Ussery D.W."/>
            <person name="Yamada T."/>
            <person name="MetaHit consortium"/>
            <person name="Renault P."/>
            <person name="Sicheritz-Ponten T."/>
            <person name="Bork P."/>
            <person name="Wang J."/>
            <person name="Brunak S."/>
            <person name="Ehrlich S.D."/>
        </authorList>
    </citation>
    <scope>NUCLEOTIDE SEQUENCE [LARGE SCALE GENOMIC DNA]</scope>
</reference>
<evidence type="ECO:0000256" key="3">
    <source>
        <dbReference type="ARBA" id="ARBA00013036"/>
    </source>
</evidence>
<feature type="binding site" evidence="7">
    <location>
        <begin position="124"/>
        <end position="126"/>
    </location>
    <ligand>
        <name>FMN</name>
        <dbReference type="ChEBI" id="CHEBI:58210"/>
    </ligand>
</feature>
<dbReference type="GO" id="GO:0008652">
    <property type="term" value="P:amino acid biosynthetic process"/>
    <property type="evidence" value="ECO:0007669"/>
    <property type="project" value="UniProtKB-KW"/>
</dbReference>
<dbReference type="HAMAP" id="MF_00300">
    <property type="entry name" value="Chorismate_synth"/>
    <property type="match status" value="1"/>
</dbReference>
<dbReference type="NCBIfam" id="TIGR00033">
    <property type="entry name" value="aroC"/>
    <property type="match status" value="1"/>
</dbReference>
<sequence>MKNTFGNNISVTLSGESHGEGITVIIDGLKPGEAVDEEYIASRLALRRPAGNISTKRCEADEFRILSGVFCGKTAGTPVCIFIPNADTRSGDYERTKFLCRPGHADFSANEKYHGFQDYRGGGHFSGRITAGLVAAGAVCQAVLGRRGIFIGTHMASAAGVYDRGFEDYAPDIAAVSEMNFPVLDADAGEKMRGMIAAAAADGDSVGGVLETAVIGMPSGVGEPWFDSCESMLSHILFSIPGIKGVEFGAGFGFAGMRGSCGNDSFRNENGRVVTATNNSGGINGGITNGMPVLFRCAVRPTPSIAKEQDTVSLEDGENSVIAVKGRHDPCIVHRAAAVVTACTAVALLDMLSGRYGTDLIGL</sequence>
<dbReference type="EMBL" id="CBFW010000076">
    <property type="protein sequence ID" value="CDC71602.1"/>
    <property type="molecule type" value="Genomic_DNA"/>
</dbReference>
<protein>
    <recommendedName>
        <fullName evidence="3 7">Chorismate synthase</fullName>
        <shortName evidence="7">CS</shortName>
        <ecNumber evidence="3 7">4.2.3.5</ecNumber>
    </recommendedName>
    <alternativeName>
        <fullName evidence="7">5-enolpyruvylshikimate-3-phosphate phospholyase</fullName>
    </alternativeName>
</protein>
<dbReference type="NCBIfam" id="NF003793">
    <property type="entry name" value="PRK05382.1"/>
    <property type="match status" value="1"/>
</dbReference>
<feature type="binding site" evidence="7">
    <location>
        <position position="285"/>
    </location>
    <ligand>
        <name>FMN</name>
        <dbReference type="ChEBI" id="CHEBI:58210"/>
    </ligand>
</feature>
<evidence type="ECO:0000256" key="4">
    <source>
        <dbReference type="ARBA" id="ARBA00022605"/>
    </source>
</evidence>
<comment type="pathway">
    <text evidence="1 7">Metabolic intermediate biosynthesis; chorismate biosynthesis; chorismate from D-erythrose 4-phosphate and phosphoenolpyruvate: step 7/7.</text>
</comment>
<dbReference type="PANTHER" id="PTHR21085:SF0">
    <property type="entry name" value="CHORISMATE SYNTHASE"/>
    <property type="match status" value="1"/>
</dbReference>
<dbReference type="GO" id="GO:0005829">
    <property type="term" value="C:cytosol"/>
    <property type="evidence" value="ECO:0007669"/>
    <property type="project" value="TreeGrafter"/>
</dbReference>
<evidence type="ECO:0000256" key="5">
    <source>
        <dbReference type="ARBA" id="ARBA00023141"/>
    </source>
</evidence>
<dbReference type="SUPFAM" id="SSF103263">
    <property type="entry name" value="Chorismate synthase, AroC"/>
    <property type="match status" value="1"/>
</dbReference>
<dbReference type="GO" id="GO:0009423">
    <property type="term" value="P:chorismate biosynthetic process"/>
    <property type="evidence" value="ECO:0007669"/>
    <property type="project" value="UniProtKB-UniRule"/>
</dbReference>
<comment type="caution">
    <text evidence="8">The sequence shown here is derived from an EMBL/GenBank/DDBJ whole genome shotgun (WGS) entry which is preliminary data.</text>
</comment>
<dbReference type="CDD" id="cd07304">
    <property type="entry name" value="Chorismate_synthase"/>
    <property type="match status" value="1"/>
</dbReference>
<organism evidence="8 9">
    <name type="scientific">Candidatus Colimorpha enterica</name>
    <dbReference type="NCBI Taxonomy" id="3083063"/>
    <lineage>
        <taxon>Bacteria</taxon>
        <taxon>Pseudomonadati</taxon>
        <taxon>Bacteroidota</taxon>
        <taxon>Bacteroidia</taxon>
        <taxon>Bacteroidales</taxon>
        <taxon>Candidatus Colimorpha</taxon>
    </lineage>
</organism>
<feature type="binding site" evidence="7">
    <location>
        <position position="47"/>
    </location>
    <ligand>
        <name>NADP(+)</name>
        <dbReference type="ChEBI" id="CHEBI:58349"/>
    </ligand>
</feature>
<keyword evidence="7" id="KW-0288">FMN</keyword>
<dbReference type="PROSITE" id="PS00788">
    <property type="entry name" value="CHORISMATE_SYNTHASE_2"/>
    <property type="match status" value="1"/>
</dbReference>
<feature type="binding site" evidence="7">
    <location>
        <position position="327"/>
    </location>
    <ligand>
        <name>FMN</name>
        <dbReference type="ChEBI" id="CHEBI:58210"/>
    </ligand>
</feature>
<dbReference type="AlphaFoldDB" id="R6ULE8"/>
<dbReference type="Pfam" id="PF01264">
    <property type="entry name" value="Chorismate_synt"/>
    <property type="match status" value="1"/>
</dbReference>
<comment type="function">
    <text evidence="7">Catalyzes the anti-1,4-elimination of the C-3 phosphate and the C-6 proR hydrogen from 5-enolpyruvylshikimate-3-phosphate (EPSP) to yield chorismate, which is the branch point compound that serves as the starting substrate for the three terminal pathways of aromatic amino acid biosynthesis. This reaction introduces a second double bond into the aromatic ring system.</text>
</comment>
<dbReference type="GO" id="GO:0010181">
    <property type="term" value="F:FMN binding"/>
    <property type="evidence" value="ECO:0007669"/>
    <property type="project" value="TreeGrafter"/>
</dbReference>
<evidence type="ECO:0000256" key="6">
    <source>
        <dbReference type="ARBA" id="ARBA00023239"/>
    </source>
</evidence>
<comment type="catalytic activity">
    <reaction evidence="7">
        <text>5-O-(1-carboxyvinyl)-3-phosphoshikimate = chorismate + phosphate</text>
        <dbReference type="Rhea" id="RHEA:21020"/>
        <dbReference type="ChEBI" id="CHEBI:29748"/>
        <dbReference type="ChEBI" id="CHEBI:43474"/>
        <dbReference type="ChEBI" id="CHEBI:57701"/>
        <dbReference type="EC" id="4.2.3.5"/>
    </reaction>
</comment>